<keyword evidence="3" id="KW-1185">Reference proteome</keyword>
<reference evidence="2" key="1">
    <citation type="submission" date="2023-07" db="EMBL/GenBank/DDBJ databases">
        <title>Genomic Encyclopedia of Type Strains, Phase IV (KMG-IV): sequencing the most valuable type-strain genomes for metagenomic binning, comparative biology and taxonomic classification.</title>
        <authorList>
            <person name="Goeker M."/>
        </authorList>
    </citation>
    <scope>NUCLEOTIDE SEQUENCE</scope>
    <source>
        <strain evidence="2">DSM 26174</strain>
    </source>
</reference>
<name>A0AAE4BSL7_9BACT</name>
<dbReference type="AlphaFoldDB" id="A0AAE4BSL7"/>
<keyword evidence="1" id="KW-0472">Membrane</keyword>
<proteinExistence type="predicted"/>
<dbReference type="EMBL" id="JAVDQD010000008">
    <property type="protein sequence ID" value="MDR6241359.1"/>
    <property type="molecule type" value="Genomic_DNA"/>
</dbReference>
<accession>A0AAE4BSL7</accession>
<keyword evidence="1" id="KW-0812">Transmembrane</keyword>
<gene>
    <name evidence="2" type="ORF">HNQ88_004446</name>
</gene>
<feature type="transmembrane region" description="Helical" evidence="1">
    <location>
        <begin position="7"/>
        <end position="28"/>
    </location>
</feature>
<comment type="caution">
    <text evidence="2">The sequence shown here is derived from an EMBL/GenBank/DDBJ whole genome shotgun (WGS) entry which is preliminary data.</text>
</comment>
<keyword evidence="1" id="KW-1133">Transmembrane helix</keyword>
<sequence length="132" mass="15645">MKKNEKLIFIILVVVFTYLMFFVIAPYANKKANEDLRKYKYMDFKKEYRFKVKKIKFTKGWNQIITNNNDSILVSLSRPSDVAGRVYQLDSITKNKNSYVVSVYRDDKLITYKLAKKKDLNPEVVGENDRNK</sequence>
<evidence type="ECO:0000313" key="3">
    <source>
        <dbReference type="Proteomes" id="UP001185092"/>
    </source>
</evidence>
<organism evidence="2 3">
    <name type="scientific">Aureibacter tunicatorum</name>
    <dbReference type="NCBI Taxonomy" id="866807"/>
    <lineage>
        <taxon>Bacteria</taxon>
        <taxon>Pseudomonadati</taxon>
        <taxon>Bacteroidota</taxon>
        <taxon>Cytophagia</taxon>
        <taxon>Cytophagales</taxon>
        <taxon>Persicobacteraceae</taxon>
        <taxon>Aureibacter</taxon>
    </lineage>
</organism>
<dbReference type="RefSeq" id="WP_309942050.1">
    <property type="nucleotide sequence ID" value="NZ_AP025306.1"/>
</dbReference>
<evidence type="ECO:0000256" key="1">
    <source>
        <dbReference type="SAM" id="Phobius"/>
    </source>
</evidence>
<protein>
    <submittedName>
        <fullName evidence="2">Lipopolysaccharide export LptBFGC system permease protein LptF</fullName>
    </submittedName>
</protein>
<dbReference type="Proteomes" id="UP001185092">
    <property type="component" value="Unassembled WGS sequence"/>
</dbReference>
<evidence type="ECO:0000313" key="2">
    <source>
        <dbReference type="EMBL" id="MDR6241359.1"/>
    </source>
</evidence>